<keyword evidence="2" id="KW-0808">Transferase</keyword>
<sequence length="214" mass="23503">MIKESDLQAEQASQREVVPAGDYYMQVLKAGQTLRILDLEGNQAADTLFYSAADPSERYSAMDTIREQGNVYLTAGTKLLSNLGREMLTITADTCGHHDTLGGACATESNTVRYSLDKKCMHACRDSWLLAVAENEQYGLTKRDITHNINFFMNVPITAAGGLTFEDGISGAGKYVEMRAEMDVIVLMSNCPQLNNPCNGYNPTPVEMLIWDAA</sequence>
<accession>R9PPP5</accession>
<feature type="domain" description="DUF1989" evidence="1">
    <location>
        <begin position="16"/>
        <end position="185"/>
    </location>
</feature>
<dbReference type="AlphaFoldDB" id="R9PPP5"/>
<keyword evidence="3" id="KW-1185">Reference proteome</keyword>
<dbReference type="InterPro" id="IPR017791">
    <property type="entry name" value="UAAP2"/>
</dbReference>
<dbReference type="RefSeq" id="WP_016403081.1">
    <property type="nucleotide sequence ID" value="NZ_BARX01000025.1"/>
</dbReference>
<evidence type="ECO:0000313" key="2">
    <source>
        <dbReference type="EMBL" id="GAD03314.1"/>
    </source>
</evidence>
<dbReference type="PANTHER" id="PTHR31527:SF0">
    <property type="entry name" value="RE64534P"/>
    <property type="match status" value="1"/>
</dbReference>
<dbReference type="EMBL" id="BARX01000025">
    <property type="protein sequence ID" value="GAD03314.1"/>
    <property type="molecule type" value="Genomic_DNA"/>
</dbReference>
<keyword evidence="2" id="KW-0489">Methyltransferase</keyword>
<dbReference type="GO" id="GO:0032259">
    <property type="term" value="P:methylation"/>
    <property type="evidence" value="ECO:0007669"/>
    <property type="project" value="UniProtKB-KW"/>
</dbReference>
<organism evidence="2 3">
    <name type="scientific">Agarivorans albus MKT 106</name>
    <dbReference type="NCBI Taxonomy" id="1331007"/>
    <lineage>
        <taxon>Bacteria</taxon>
        <taxon>Pseudomonadati</taxon>
        <taxon>Pseudomonadota</taxon>
        <taxon>Gammaproteobacteria</taxon>
        <taxon>Alteromonadales</taxon>
        <taxon>Alteromonadaceae</taxon>
        <taxon>Agarivorans</taxon>
    </lineage>
</organism>
<gene>
    <name evidence="2" type="ORF">AALB_3394</name>
</gene>
<dbReference type="OrthoDB" id="9772660at2"/>
<dbReference type="STRING" id="1331007.AALB_3394"/>
<dbReference type="EC" id="2.1.2.10" evidence="2"/>
<evidence type="ECO:0000259" key="1">
    <source>
        <dbReference type="Pfam" id="PF09347"/>
    </source>
</evidence>
<evidence type="ECO:0000313" key="3">
    <source>
        <dbReference type="Proteomes" id="UP000014461"/>
    </source>
</evidence>
<comment type="caution">
    <text evidence="2">The sequence shown here is derived from an EMBL/GenBank/DDBJ whole genome shotgun (WGS) entry which is preliminary data.</text>
</comment>
<dbReference type="InterPro" id="IPR018959">
    <property type="entry name" value="DUF1989"/>
</dbReference>
<protein>
    <submittedName>
        <fullName evidence="2">Urea carboxylase-related aminomethyltransferase</fullName>
        <ecNumber evidence="2">2.1.2.10</ecNumber>
    </submittedName>
</protein>
<reference evidence="2" key="1">
    <citation type="journal article" date="2013" name="Genome Announc.">
        <title>Draft Genome Sequence of Agarivorans albus Strain MKT 106T, an Agarolytic Marine Bacterium.</title>
        <authorList>
            <person name="Yasuike M."/>
            <person name="Nakamura Y."/>
            <person name="Kai W."/>
            <person name="Fujiwara A."/>
            <person name="Fukui Y."/>
            <person name="Satomi M."/>
            <person name="Sano M."/>
        </authorList>
    </citation>
    <scope>NUCLEOTIDE SEQUENCE [LARGE SCALE GENOMIC DNA]</scope>
</reference>
<name>R9PPP5_AGAAL</name>
<dbReference type="Pfam" id="PF09347">
    <property type="entry name" value="DUF1989"/>
    <property type="match status" value="1"/>
</dbReference>
<dbReference type="Proteomes" id="UP000014461">
    <property type="component" value="Unassembled WGS sequence"/>
</dbReference>
<dbReference type="NCBIfam" id="TIGR03424">
    <property type="entry name" value="urea_degr_1"/>
    <property type="match status" value="1"/>
</dbReference>
<dbReference type="GO" id="GO:0004047">
    <property type="term" value="F:aminomethyltransferase activity"/>
    <property type="evidence" value="ECO:0007669"/>
    <property type="project" value="UniProtKB-EC"/>
</dbReference>
<dbReference type="GO" id="GO:0008168">
    <property type="term" value="F:methyltransferase activity"/>
    <property type="evidence" value="ECO:0007669"/>
    <property type="project" value="UniProtKB-KW"/>
</dbReference>
<proteinExistence type="predicted"/>
<dbReference type="PANTHER" id="PTHR31527">
    <property type="entry name" value="RE64534P"/>
    <property type="match status" value="1"/>
</dbReference>